<dbReference type="GO" id="GO:0033786">
    <property type="term" value="F:heptose-1-phosphate adenylyltransferase activity"/>
    <property type="evidence" value="ECO:0007669"/>
    <property type="project" value="RHEA"/>
</dbReference>
<dbReference type="InterPro" id="IPR050385">
    <property type="entry name" value="Archaeal_FAD_synthase"/>
</dbReference>
<dbReference type="HOGENOM" id="CLU_034585_2_0_4"/>
<accession>A2SCB3</accession>
<gene>
    <name evidence="9" type="ordered locus">Mpe_A0240</name>
</gene>
<protein>
    <recommendedName>
        <fullName evidence="1">D-glycero-beta-D-manno-heptose 1-phosphate adenylyltransferase</fullName>
        <ecNumber evidence="1">2.7.7.70</ecNumber>
    </recommendedName>
</protein>
<dbReference type="STRING" id="420662.Mpe_A0240"/>
<dbReference type="RefSeq" id="WP_011827841.1">
    <property type="nucleotide sequence ID" value="NC_008825.1"/>
</dbReference>
<dbReference type="GO" id="GO:0005524">
    <property type="term" value="F:ATP binding"/>
    <property type="evidence" value="ECO:0007669"/>
    <property type="project" value="UniProtKB-KW"/>
</dbReference>
<evidence type="ECO:0000256" key="4">
    <source>
        <dbReference type="ARBA" id="ARBA00022741"/>
    </source>
</evidence>
<evidence type="ECO:0000259" key="8">
    <source>
        <dbReference type="Pfam" id="PF01467"/>
    </source>
</evidence>
<keyword evidence="6" id="KW-0119">Carbohydrate metabolism</keyword>
<dbReference type="PANTHER" id="PTHR43793">
    <property type="entry name" value="FAD SYNTHASE"/>
    <property type="match status" value="1"/>
</dbReference>
<feature type="domain" description="Cytidyltransferase-like" evidence="8">
    <location>
        <begin position="29"/>
        <end position="126"/>
    </location>
</feature>
<dbReference type="PANTHER" id="PTHR43793:SF2">
    <property type="entry name" value="BIFUNCTIONAL PROTEIN HLDE"/>
    <property type="match status" value="1"/>
</dbReference>
<dbReference type="KEGG" id="mpt:Mpe_A0240"/>
<dbReference type="AlphaFoldDB" id="A2SCB3"/>
<dbReference type="GO" id="GO:0016773">
    <property type="term" value="F:phosphotransferase activity, alcohol group as acceptor"/>
    <property type="evidence" value="ECO:0007669"/>
    <property type="project" value="InterPro"/>
</dbReference>
<dbReference type="Pfam" id="PF01467">
    <property type="entry name" value="CTP_transf_like"/>
    <property type="match status" value="1"/>
</dbReference>
<dbReference type="EC" id="2.7.7.70" evidence="1"/>
<evidence type="ECO:0000256" key="3">
    <source>
        <dbReference type="ARBA" id="ARBA00022695"/>
    </source>
</evidence>
<dbReference type="Gene3D" id="3.40.50.620">
    <property type="entry name" value="HUPs"/>
    <property type="match status" value="1"/>
</dbReference>
<proteinExistence type="predicted"/>
<dbReference type="InterPro" id="IPR011914">
    <property type="entry name" value="RfaE_dom_II"/>
</dbReference>
<dbReference type="InterPro" id="IPR004821">
    <property type="entry name" value="Cyt_trans-like"/>
</dbReference>
<name>A2SCB3_METPP</name>
<keyword evidence="5" id="KW-0067">ATP-binding</keyword>
<evidence type="ECO:0000256" key="5">
    <source>
        <dbReference type="ARBA" id="ARBA00022840"/>
    </source>
</evidence>
<keyword evidence="3" id="KW-0548">Nucleotidyltransferase</keyword>
<keyword evidence="2 9" id="KW-0808">Transferase</keyword>
<dbReference type="GO" id="GO:0005975">
    <property type="term" value="P:carbohydrate metabolic process"/>
    <property type="evidence" value="ECO:0007669"/>
    <property type="project" value="InterPro"/>
</dbReference>
<comment type="catalytic activity">
    <reaction evidence="7">
        <text>D-glycero-beta-D-manno-heptose 1-phosphate + ATP + H(+) = ADP-D-glycero-beta-D-manno-heptose + diphosphate</text>
        <dbReference type="Rhea" id="RHEA:27465"/>
        <dbReference type="ChEBI" id="CHEBI:15378"/>
        <dbReference type="ChEBI" id="CHEBI:30616"/>
        <dbReference type="ChEBI" id="CHEBI:33019"/>
        <dbReference type="ChEBI" id="CHEBI:59967"/>
        <dbReference type="ChEBI" id="CHEBI:61593"/>
        <dbReference type="EC" id="2.7.7.70"/>
    </reaction>
</comment>
<keyword evidence="4" id="KW-0547">Nucleotide-binding</keyword>
<evidence type="ECO:0000256" key="7">
    <source>
        <dbReference type="ARBA" id="ARBA00047428"/>
    </source>
</evidence>
<dbReference type="NCBIfam" id="TIGR02199">
    <property type="entry name" value="rfaE_dom_II"/>
    <property type="match status" value="1"/>
</dbReference>
<reference evidence="9 10" key="1">
    <citation type="journal article" date="2007" name="J. Bacteriol.">
        <title>Whole-genome analysis of the methyl tert-butyl ether-degrading beta-proteobacterium Methylibium petroleiphilum PM1.</title>
        <authorList>
            <person name="Kane S.R."/>
            <person name="Chakicherla A.Y."/>
            <person name="Chain P.S.G."/>
            <person name="Schmidt R."/>
            <person name="Shin M.W."/>
            <person name="Legler T.C."/>
            <person name="Scow K.M."/>
            <person name="Larimer F.W."/>
            <person name="Lucas S.M."/>
            <person name="Richardson P.M."/>
            <person name="Hristova K.R."/>
        </authorList>
    </citation>
    <scope>NUCLEOTIDE SEQUENCE [LARGE SCALE GENOMIC DNA]</scope>
    <source>
        <strain evidence="10">ATCC BAA-1232 / LMG 22953 / PM1</strain>
    </source>
</reference>
<evidence type="ECO:0000256" key="1">
    <source>
        <dbReference type="ARBA" id="ARBA00012519"/>
    </source>
</evidence>
<keyword evidence="10" id="KW-1185">Reference proteome</keyword>
<dbReference type="SUPFAM" id="SSF52374">
    <property type="entry name" value="Nucleotidylyl transferase"/>
    <property type="match status" value="1"/>
</dbReference>
<dbReference type="InterPro" id="IPR014729">
    <property type="entry name" value="Rossmann-like_a/b/a_fold"/>
</dbReference>
<dbReference type="Proteomes" id="UP000000366">
    <property type="component" value="Chromosome"/>
</dbReference>
<evidence type="ECO:0000313" key="10">
    <source>
        <dbReference type="Proteomes" id="UP000000366"/>
    </source>
</evidence>
<evidence type="ECO:0000256" key="6">
    <source>
        <dbReference type="ARBA" id="ARBA00023277"/>
    </source>
</evidence>
<dbReference type="EMBL" id="CP000555">
    <property type="protein sequence ID" value="ABM93202.1"/>
    <property type="molecule type" value="Genomic_DNA"/>
</dbReference>
<dbReference type="NCBIfam" id="TIGR00125">
    <property type="entry name" value="cyt_tran_rel"/>
    <property type="match status" value="1"/>
</dbReference>
<dbReference type="eggNOG" id="COG0615">
    <property type="taxonomic scope" value="Bacteria"/>
</dbReference>
<organism evidence="9 10">
    <name type="scientific">Methylibium petroleiphilum (strain ATCC BAA-1232 / LMG 22953 / PM1)</name>
    <dbReference type="NCBI Taxonomy" id="420662"/>
    <lineage>
        <taxon>Bacteria</taxon>
        <taxon>Pseudomonadati</taxon>
        <taxon>Pseudomonadota</taxon>
        <taxon>Betaproteobacteria</taxon>
        <taxon>Burkholderiales</taxon>
        <taxon>Sphaerotilaceae</taxon>
        <taxon>Methylibium</taxon>
    </lineage>
</organism>
<sequence>MKPPAFHGKLCSRRALSQRLGELARPIVFTNGVFDILHRGHVEYLAQARSLGGSLVVAVNSDASARGLGKGPDRPLNREADRAAVLAALESVSLVTLFDEPTPVELLKQVRPDLYVKGGDYDMETLAETALVRSWGGGALAIPFLPGYSTTALVRRIRD</sequence>
<evidence type="ECO:0000313" key="9">
    <source>
        <dbReference type="EMBL" id="ABM93202.1"/>
    </source>
</evidence>
<evidence type="ECO:0000256" key="2">
    <source>
        <dbReference type="ARBA" id="ARBA00022679"/>
    </source>
</evidence>